<dbReference type="SUPFAM" id="SSF56784">
    <property type="entry name" value="HAD-like"/>
    <property type="match status" value="1"/>
</dbReference>
<dbReference type="InterPro" id="IPR036412">
    <property type="entry name" value="HAD-like_sf"/>
</dbReference>
<dbReference type="EMBL" id="JAERPS020000001">
    <property type="protein sequence ID" value="MBZ9610441.1"/>
    <property type="molecule type" value="Genomic_DNA"/>
</dbReference>
<dbReference type="NCBIfam" id="TIGR01511">
    <property type="entry name" value="ATPase-IB1_Cu"/>
    <property type="match status" value="1"/>
</dbReference>
<keyword evidence="5 10" id="KW-0547">Nucleotide-binding</keyword>
<dbReference type="PROSITE" id="PS00154">
    <property type="entry name" value="ATPASE_E1_E2"/>
    <property type="match status" value="1"/>
</dbReference>
<evidence type="ECO:0000256" key="9">
    <source>
        <dbReference type="ARBA" id="ARBA00023136"/>
    </source>
</evidence>
<dbReference type="InterPro" id="IPR044492">
    <property type="entry name" value="P_typ_ATPase_HD_dom"/>
</dbReference>
<evidence type="ECO:0000256" key="4">
    <source>
        <dbReference type="ARBA" id="ARBA00022723"/>
    </source>
</evidence>
<dbReference type="NCBIfam" id="TIGR01525">
    <property type="entry name" value="ATPase-IB_hvy"/>
    <property type="match status" value="1"/>
</dbReference>
<dbReference type="InterPro" id="IPR027256">
    <property type="entry name" value="P-typ_ATPase_IB"/>
</dbReference>
<reference evidence="12 13" key="2">
    <citation type="submission" date="2021-08" db="EMBL/GenBank/DDBJ databases">
        <title>Rheinheimera aquimaris sp. nov., isolated from seawater of the East Sea in Korea.</title>
        <authorList>
            <person name="Kim K.H."/>
            <person name="Wenting R."/>
            <person name="Kim K.R."/>
            <person name="Jeon C.O."/>
        </authorList>
    </citation>
    <scope>NUCLEOTIDE SEQUENCE [LARGE SCALE GENOMIC DNA]</scope>
    <source>
        <strain evidence="12 13">MA-13</strain>
    </source>
</reference>
<evidence type="ECO:0000313" key="12">
    <source>
        <dbReference type="EMBL" id="MBZ9610441.1"/>
    </source>
</evidence>
<reference evidence="12 13" key="1">
    <citation type="submission" date="2020-12" db="EMBL/GenBank/DDBJ databases">
        <authorList>
            <person name="Ruan W."/>
            <person name="Khan S.A."/>
            <person name="Jeon C.O."/>
        </authorList>
    </citation>
    <scope>NUCLEOTIDE SEQUENCE [LARGE SCALE GENOMIC DNA]</scope>
    <source>
        <strain evidence="12 13">MA-13</strain>
    </source>
</reference>
<dbReference type="CDD" id="cd00371">
    <property type="entry name" value="HMA"/>
    <property type="match status" value="1"/>
</dbReference>
<dbReference type="SUPFAM" id="SSF55008">
    <property type="entry name" value="HMA, heavy metal-associated domain"/>
    <property type="match status" value="1"/>
</dbReference>
<sequence length="760" mass="79654">MNIGQVASVTGLNAKITLNISGMHCGSCVGKVEKILQAVPGVSTATVNLATEQAQVEGSAATAELLAALERGGYQAQALTAKADNQAVMQHKTAEKQTEQALLLRDLWLAAVLTLPVFVLEMGAHLIPAFHHWLMATLGQSLNWQLQCVLTTLVLLGPGRRFIQTGIPLLLKGQPEMNSLVALGTLSAWGFSVVATFMPQLLPEGSAQVYFEAAAVIVTLILSGRYLEARAKGQTGAAIQQLLSLQPDTATLLKNGQQYRVALSDIKPGDIVLVKAGERIALDAVVVQGTSYIDESMLTGEPVAKAKQPDDAVYAGTVNKQGVLQLRVSKAAGDTVLAQIINLVQQAQSGKLPIQALVDKVTAIFVPLVIVLALLTFSVWLWFSSSLSLALVNAVAVLIIACPCAMGLATPTSIMVGTGRAAQLGILFRKGSALQTLQDCKVIALDKTGTLTLGKPQLTDTLVETGFSAEHVLAMAAALEQQSEHPLAEALVSAAAKQQLSLPPVTDFNVHSGLGVSGMVNAQHVAIGADRFMQQLKLDVSAKAAQANALSASGKTVLYLAVDNQLAAMLAVADTLKPDAAKAIAAMHRLGLKVAMVSGDNRHTANTIAQQLNIDTVLAEVLPQGKVDAVKQLRQQYGALAFVGDGINDAPALAEADIGLAVGNGTDIAIEAADVVLMHTDVMAVLSALSISRTTLRNIRQNLFWAFGYNVLLLPVAAGVLYPAFGILLSPMLAAGAMALSSVFVVTNALRLRRLALSQG</sequence>
<evidence type="ECO:0000256" key="3">
    <source>
        <dbReference type="ARBA" id="ARBA00022692"/>
    </source>
</evidence>
<organism evidence="12 13">
    <name type="scientific">Rheinheimera maricola</name>
    <dbReference type="NCBI Taxonomy" id="2793282"/>
    <lineage>
        <taxon>Bacteria</taxon>
        <taxon>Pseudomonadati</taxon>
        <taxon>Pseudomonadota</taxon>
        <taxon>Gammaproteobacteria</taxon>
        <taxon>Chromatiales</taxon>
        <taxon>Chromatiaceae</taxon>
        <taxon>Rheinheimera</taxon>
    </lineage>
</organism>
<dbReference type="PROSITE" id="PS01047">
    <property type="entry name" value="HMA_1"/>
    <property type="match status" value="1"/>
</dbReference>
<keyword evidence="4 10" id="KW-0479">Metal-binding</keyword>
<keyword evidence="3 10" id="KW-0812">Transmembrane</keyword>
<feature type="transmembrane region" description="Helical" evidence="10">
    <location>
        <begin position="728"/>
        <end position="750"/>
    </location>
</feature>
<keyword evidence="9 10" id="KW-0472">Membrane</keyword>
<evidence type="ECO:0000256" key="8">
    <source>
        <dbReference type="ARBA" id="ARBA00022989"/>
    </source>
</evidence>
<dbReference type="InterPro" id="IPR059000">
    <property type="entry name" value="ATPase_P-type_domA"/>
</dbReference>
<dbReference type="InterPro" id="IPR023298">
    <property type="entry name" value="ATPase_P-typ_TM_dom_sf"/>
</dbReference>
<feature type="transmembrane region" description="Helical" evidence="10">
    <location>
        <begin position="107"/>
        <end position="130"/>
    </location>
</feature>
<dbReference type="InterPro" id="IPR036163">
    <property type="entry name" value="HMA_dom_sf"/>
</dbReference>
<protein>
    <submittedName>
        <fullName evidence="12">Heavy metal translocating P-type ATPase</fullName>
    </submittedName>
</protein>
<dbReference type="PANTHER" id="PTHR43520">
    <property type="entry name" value="ATP7, ISOFORM B"/>
    <property type="match status" value="1"/>
</dbReference>
<keyword evidence="6 10" id="KW-0067">ATP-binding</keyword>
<dbReference type="Gene3D" id="3.30.70.100">
    <property type="match status" value="1"/>
</dbReference>
<dbReference type="PRINTS" id="PR00120">
    <property type="entry name" value="HATPASE"/>
</dbReference>
<evidence type="ECO:0000256" key="7">
    <source>
        <dbReference type="ARBA" id="ARBA00022967"/>
    </source>
</evidence>
<feature type="transmembrane region" description="Helical" evidence="10">
    <location>
        <begin position="389"/>
        <end position="410"/>
    </location>
</feature>
<dbReference type="InterPro" id="IPR023299">
    <property type="entry name" value="ATPase_P-typ_cyto_dom_N"/>
</dbReference>
<evidence type="ECO:0000256" key="2">
    <source>
        <dbReference type="ARBA" id="ARBA00006024"/>
    </source>
</evidence>
<comment type="caution">
    <text evidence="12">The sequence shown here is derived from an EMBL/GenBank/DDBJ whole genome shotgun (WGS) entry which is preliminary data.</text>
</comment>
<comment type="similarity">
    <text evidence="2 10">Belongs to the cation transport ATPase (P-type) (TC 3.A.3) family. Type IB subfamily.</text>
</comment>
<evidence type="ECO:0000256" key="5">
    <source>
        <dbReference type="ARBA" id="ARBA00022741"/>
    </source>
</evidence>
<dbReference type="InterPro" id="IPR006121">
    <property type="entry name" value="HMA_dom"/>
</dbReference>
<dbReference type="SFLD" id="SFLDS00003">
    <property type="entry name" value="Haloacid_Dehalogenase"/>
    <property type="match status" value="1"/>
</dbReference>
<feature type="transmembrane region" description="Helical" evidence="10">
    <location>
        <begin position="703"/>
        <end position="722"/>
    </location>
</feature>
<keyword evidence="7" id="KW-1278">Translocase</keyword>
<name>A0ABS7X4I0_9GAMM</name>
<keyword evidence="13" id="KW-1185">Reference proteome</keyword>
<keyword evidence="10" id="KW-1003">Cell membrane</keyword>
<dbReference type="SFLD" id="SFLDG00002">
    <property type="entry name" value="C1.7:_P-type_atpase_like"/>
    <property type="match status" value="1"/>
</dbReference>
<dbReference type="Pfam" id="PF00403">
    <property type="entry name" value="HMA"/>
    <property type="match status" value="1"/>
</dbReference>
<keyword evidence="8 10" id="KW-1133">Transmembrane helix</keyword>
<dbReference type="InterPro" id="IPR008250">
    <property type="entry name" value="ATPase_P-typ_transduc_dom_A_sf"/>
</dbReference>
<dbReference type="Pfam" id="PF00702">
    <property type="entry name" value="Hydrolase"/>
    <property type="match status" value="1"/>
</dbReference>
<dbReference type="SUPFAM" id="SSF81665">
    <property type="entry name" value="Calcium ATPase, transmembrane domain M"/>
    <property type="match status" value="1"/>
</dbReference>
<dbReference type="InterPro" id="IPR018303">
    <property type="entry name" value="ATPase_P-typ_P_site"/>
</dbReference>
<dbReference type="PRINTS" id="PR00119">
    <property type="entry name" value="CATATPASE"/>
</dbReference>
<evidence type="ECO:0000259" key="11">
    <source>
        <dbReference type="PROSITE" id="PS50846"/>
    </source>
</evidence>
<gene>
    <name evidence="12" type="ORF">I4W93_002410</name>
</gene>
<feature type="transmembrane region" description="Helical" evidence="10">
    <location>
        <begin position="180"/>
        <end position="202"/>
    </location>
</feature>
<dbReference type="NCBIfam" id="TIGR01494">
    <property type="entry name" value="ATPase_P-type"/>
    <property type="match status" value="1"/>
</dbReference>
<dbReference type="Proteomes" id="UP000663814">
    <property type="component" value="Unassembled WGS sequence"/>
</dbReference>
<evidence type="ECO:0000256" key="6">
    <source>
        <dbReference type="ARBA" id="ARBA00022840"/>
    </source>
</evidence>
<dbReference type="Gene3D" id="3.40.50.1000">
    <property type="entry name" value="HAD superfamily/HAD-like"/>
    <property type="match status" value="1"/>
</dbReference>
<dbReference type="Gene3D" id="2.70.150.10">
    <property type="entry name" value="Calcium-transporting ATPase, cytoplasmic transduction domain A"/>
    <property type="match status" value="1"/>
</dbReference>
<comment type="subcellular location">
    <subcellularLocation>
        <location evidence="10">Cell membrane</location>
    </subcellularLocation>
    <subcellularLocation>
        <location evidence="1">Endomembrane system</location>
        <topology evidence="1">Multi-pass membrane protein</topology>
    </subcellularLocation>
</comment>
<feature type="transmembrane region" description="Helical" evidence="10">
    <location>
        <begin position="142"/>
        <end position="159"/>
    </location>
</feature>
<dbReference type="Pfam" id="PF00122">
    <property type="entry name" value="E1-E2_ATPase"/>
    <property type="match status" value="1"/>
</dbReference>
<accession>A0ABS7X4I0</accession>
<evidence type="ECO:0000256" key="10">
    <source>
        <dbReference type="RuleBase" id="RU362081"/>
    </source>
</evidence>
<dbReference type="SFLD" id="SFLDF00027">
    <property type="entry name" value="p-type_atpase"/>
    <property type="match status" value="1"/>
</dbReference>
<evidence type="ECO:0000256" key="1">
    <source>
        <dbReference type="ARBA" id="ARBA00004127"/>
    </source>
</evidence>
<dbReference type="Gene3D" id="3.40.1110.10">
    <property type="entry name" value="Calcium-transporting ATPase, cytoplasmic domain N"/>
    <property type="match status" value="1"/>
</dbReference>
<dbReference type="InterPro" id="IPR023214">
    <property type="entry name" value="HAD_sf"/>
</dbReference>
<proteinExistence type="inferred from homology"/>
<dbReference type="CDD" id="cd02094">
    <property type="entry name" value="P-type_ATPase_Cu-like"/>
    <property type="match status" value="1"/>
</dbReference>
<dbReference type="PANTHER" id="PTHR43520:SF8">
    <property type="entry name" value="P-TYPE CU(+) TRANSPORTER"/>
    <property type="match status" value="1"/>
</dbReference>
<feature type="transmembrane region" description="Helical" evidence="10">
    <location>
        <begin position="208"/>
        <end position="227"/>
    </location>
</feature>
<evidence type="ECO:0000313" key="13">
    <source>
        <dbReference type="Proteomes" id="UP000663814"/>
    </source>
</evidence>
<dbReference type="PROSITE" id="PS50846">
    <property type="entry name" value="HMA_2"/>
    <property type="match status" value="1"/>
</dbReference>
<dbReference type="SUPFAM" id="SSF81653">
    <property type="entry name" value="Calcium ATPase, transduction domain A"/>
    <property type="match status" value="1"/>
</dbReference>
<dbReference type="InterPro" id="IPR017969">
    <property type="entry name" value="Heavy-metal-associated_CS"/>
</dbReference>
<feature type="transmembrane region" description="Helical" evidence="10">
    <location>
        <begin position="361"/>
        <end position="383"/>
    </location>
</feature>
<dbReference type="RefSeq" id="WP_205310026.1">
    <property type="nucleotide sequence ID" value="NZ_JAERPS020000001.1"/>
</dbReference>
<feature type="domain" description="HMA" evidence="11">
    <location>
        <begin position="14"/>
        <end position="77"/>
    </location>
</feature>
<dbReference type="InterPro" id="IPR001757">
    <property type="entry name" value="P_typ_ATPase"/>
</dbReference>